<keyword evidence="7 8" id="KW-0472">Membrane</keyword>
<accession>A0ABV5FG53</accession>
<keyword evidence="3 8" id="KW-1003">Cell membrane</keyword>
<evidence type="ECO:0000313" key="11">
    <source>
        <dbReference type="Proteomes" id="UP001589589"/>
    </source>
</evidence>
<reference evidence="10 11" key="1">
    <citation type="submission" date="2024-09" db="EMBL/GenBank/DDBJ databases">
        <authorList>
            <person name="Sun Q."/>
            <person name="Mori K."/>
        </authorList>
    </citation>
    <scope>NUCLEOTIDE SEQUENCE [LARGE SCALE GENOMIC DNA]</scope>
    <source>
        <strain evidence="10 11">CECT 7908</strain>
    </source>
</reference>
<feature type="transmembrane region" description="Helical" evidence="8">
    <location>
        <begin position="156"/>
        <end position="177"/>
    </location>
</feature>
<keyword evidence="11" id="KW-1185">Reference proteome</keyword>
<comment type="similarity">
    <text evidence="8">Belongs to the MenA family. Type 1 subfamily.</text>
</comment>
<dbReference type="InterPro" id="IPR004657">
    <property type="entry name" value="MenA"/>
</dbReference>
<gene>
    <name evidence="8 10" type="primary">menA</name>
    <name evidence="10" type="ORF">ACFFUQ_00230</name>
</gene>
<feature type="transmembrane region" description="Helical" evidence="8">
    <location>
        <begin position="124"/>
        <end position="144"/>
    </location>
</feature>
<dbReference type="HAMAP" id="MF_01937">
    <property type="entry name" value="MenA_1"/>
    <property type="match status" value="1"/>
</dbReference>
<keyword evidence="2 8" id="KW-0474">Menaquinone biosynthesis</keyword>
<dbReference type="InterPro" id="IPR026046">
    <property type="entry name" value="UBIAD1"/>
</dbReference>
<evidence type="ECO:0000256" key="6">
    <source>
        <dbReference type="ARBA" id="ARBA00022989"/>
    </source>
</evidence>
<evidence type="ECO:0000256" key="4">
    <source>
        <dbReference type="ARBA" id="ARBA00022679"/>
    </source>
</evidence>
<evidence type="ECO:0000313" key="10">
    <source>
        <dbReference type="EMBL" id="MFB9062427.1"/>
    </source>
</evidence>
<dbReference type="Pfam" id="PF01040">
    <property type="entry name" value="UbiA"/>
    <property type="match status" value="1"/>
</dbReference>
<dbReference type="EC" id="2.5.1.74" evidence="8 9"/>
<feature type="transmembrane region" description="Helical" evidence="8">
    <location>
        <begin position="41"/>
        <end position="60"/>
    </location>
</feature>
<keyword evidence="6 8" id="KW-1133">Transmembrane helix</keyword>
<evidence type="ECO:0000256" key="5">
    <source>
        <dbReference type="ARBA" id="ARBA00022692"/>
    </source>
</evidence>
<protein>
    <recommendedName>
        <fullName evidence="8 9">1,4-dihydroxy-2-naphthoate octaprenyltransferase</fullName>
        <shortName evidence="8">DHNA-octaprenyltransferase</shortName>
        <ecNumber evidence="8 9">2.5.1.74</ecNumber>
    </recommendedName>
</protein>
<keyword evidence="4 8" id="KW-0808">Transferase</keyword>
<feature type="transmembrane region" description="Helical" evidence="8">
    <location>
        <begin position="12"/>
        <end position="29"/>
    </location>
</feature>
<dbReference type="Proteomes" id="UP001589589">
    <property type="component" value="Unassembled WGS sequence"/>
</dbReference>
<feature type="transmembrane region" description="Helical" evidence="8">
    <location>
        <begin position="99"/>
        <end position="118"/>
    </location>
</feature>
<dbReference type="NCBIfam" id="TIGR00751">
    <property type="entry name" value="menA"/>
    <property type="match status" value="1"/>
</dbReference>
<dbReference type="GO" id="GO:0046428">
    <property type="term" value="F:1,4-dihydroxy-2-naphthoate polyprenyltransferase activity"/>
    <property type="evidence" value="ECO:0007669"/>
    <property type="project" value="UniProtKB-EC"/>
</dbReference>
<evidence type="ECO:0000256" key="3">
    <source>
        <dbReference type="ARBA" id="ARBA00022475"/>
    </source>
</evidence>
<keyword evidence="5 8" id="KW-0812">Transmembrane</keyword>
<dbReference type="PANTHER" id="PTHR13929:SF0">
    <property type="entry name" value="UBIA PRENYLTRANSFERASE DOMAIN-CONTAINING PROTEIN 1"/>
    <property type="match status" value="1"/>
</dbReference>
<comment type="caution">
    <text evidence="10">The sequence shown here is derived from an EMBL/GenBank/DDBJ whole genome shotgun (WGS) entry which is preliminary data.</text>
</comment>
<organism evidence="10 11">
    <name type="scientific">Flavobacterium branchiarum</name>
    <dbReference type="NCBI Taxonomy" id="1114870"/>
    <lineage>
        <taxon>Bacteria</taxon>
        <taxon>Pseudomonadati</taxon>
        <taxon>Bacteroidota</taxon>
        <taxon>Flavobacteriia</taxon>
        <taxon>Flavobacteriales</taxon>
        <taxon>Flavobacteriaceae</taxon>
        <taxon>Flavobacterium</taxon>
    </lineage>
</organism>
<dbReference type="CDD" id="cd13962">
    <property type="entry name" value="PT_UbiA_UBIAD1"/>
    <property type="match status" value="1"/>
</dbReference>
<comment type="function">
    <text evidence="8">Conversion of 1,4-dihydroxy-2-naphthoate (DHNA) to demethylmenaquinone (DMK).</text>
</comment>
<dbReference type="InterPro" id="IPR000537">
    <property type="entry name" value="UbiA_prenyltransferase"/>
</dbReference>
<feature type="transmembrane region" description="Helical" evidence="8">
    <location>
        <begin position="294"/>
        <end position="317"/>
    </location>
</feature>
<dbReference type="RefSeq" id="WP_290264902.1">
    <property type="nucleotide sequence ID" value="NZ_JAUFQQ010000003.1"/>
</dbReference>
<evidence type="ECO:0000256" key="7">
    <source>
        <dbReference type="ARBA" id="ARBA00023136"/>
    </source>
</evidence>
<dbReference type="Gene3D" id="1.10.357.140">
    <property type="entry name" value="UbiA prenyltransferase"/>
    <property type="match status" value="1"/>
</dbReference>
<comment type="subcellular location">
    <subcellularLocation>
        <location evidence="8">Cell membrane</location>
        <topology evidence="8">Multi-pass membrane protein</topology>
    </subcellularLocation>
    <subcellularLocation>
        <location evidence="1">Membrane</location>
        <topology evidence="1">Multi-pass membrane protein</topology>
    </subcellularLocation>
</comment>
<evidence type="ECO:0000256" key="9">
    <source>
        <dbReference type="NCBIfam" id="TIGR00751"/>
    </source>
</evidence>
<dbReference type="PIRSF" id="PIRSF005355">
    <property type="entry name" value="UBIAD1"/>
    <property type="match status" value="1"/>
</dbReference>
<evidence type="ECO:0000256" key="1">
    <source>
        <dbReference type="ARBA" id="ARBA00004141"/>
    </source>
</evidence>
<comment type="catalytic activity">
    <reaction evidence="8">
        <text>an all-trans-polyprenyl diphosphate + 1,4-dihydroxy-2-naphthoate + H(+) = a 2-demethylmenaquinol + CO2 + diphosphate</text>
        <dbReference type="Rhea" id="RHEA:26478"/>
        <dbReference type="Rhea" id="RHEA-COMP:9563"/>
        <dbReference type="Rhea" id="RHEA-COMP:9564"/>
        <dbReference type="ChEBI" id="CHEBI:11173"/>
        <dbReference type="ChEBI" id="CHEBI:15378"/>
        <dbReference type="ChEBI" id="CHEBI:16526"/>
        <dbReference type="ChEBI" id="CHEBI:33019"/>
        <dbReference type="ChEBI" id="CHEBI:55437"/>
        <dbReference type="ChEBI" id="CHEBI:58914"/>
        <dbReference type="EC" id="2.5.1.74"/>
    </reaction>
</comment>
<proteinExistence type="inferred from homology"/>
<dbReference type="EMBL" id="JBHMEX010000001">
    <property type="protein sequence ID" value="MFB9062427.1"/>
    <property type="molecule type" value="Genomic_DNA"/>
</dbReference>
<name>A0ABV5FG53_9FLAO</name>
<feature type="transmembrane region" description="Helical" evidence="8">
    <location>
        <begin position="231"/>
        <end position="250"/>
    </location>
</feature>
<dbReference type="InterPro" id="IPR044878">
    <property type="entry name" value="UbiA_sf"/>
</dbReference>
<comment type="pathway">
    <text evidence="8">Quinol/quinone metabolism; menaquinone biosynthesis; menaquinol from 1,4-dihydroxy-2-naphthoate: step 1/2.</text>
</comment>
<dbReference type="PANTHER" id="PTHR13929">
    <property type="entry name" value="1,4-DIHYDROXY-2-NAPHTHOATE OCTAPRENYLTRANSFERASE"/>
    <property type="match status" value="1"/>
</dbReference>
<evidence type="ECO:0000256" key="2">
    <source>
        <dbReference type="ARBA" id="ARBA00022428"/>
    </source>
</evidence>
<evidence type="ECO:0000256" key="8">
    <source>
        <dbReference type="HAMAP-Rule" id="MF_01937"/>
    </source>
</evidence>
<feature type="transmembrane region" description="Helical" evidence="8">
    <location>
        <begin position="183"/>
        <end position="203"/>
    </location>
</feature>
<sequence>MKHWIEAARLRTLPLSVSGIIVGSMYALANPTENVYTPTEVFNWKIFGFALLTTLGLQVLSNFANDYGDGVKGTDNEDRVGPKRAIQSGVITPQTMKKAIVITSILTLLSAITLIYFAFGETNFVYSIFFLLLGIAAIVSAIRYTVGNSAYGYKGFGDLFVFVFFGLVSTLGVNFLYSKEVDPLLILPAIAIGLLSVGVLNLNNMRDEASDKKSGKNTLVVKMGGQSAKKYHYFLIIGAMVSVVVFAILSDYHFDQYLFLLAYIPLTKHLIVVSNNKEPKLLDPELKRVALSTFLLSVLLSLCMISLISDIFVNLFMGGR</sequence>